<dbReference type="RefSeq" id="WP_338737692.1">
    <property type="nucleotide sequence ID" value="NZ_CP146612.1"/>
</dbReference>
<dbReference type="SUPFAM" id="SSF57903">
    <property type="entry name" value="FYVE/PHD zinc finger"/>
    <property type="match status" value="1"/>
</dbReference>
<protein>
    <recommendedName>
        <fullName evidence="3">Zinc finger/thioredoxin putative domain-containing protein</fullName>
    </recommendedName>
</protein>
<evidence type="ECO:0000313" key="2">
    <source>
        <dbReference type="Proteomes" id="UP001375370"/>
    </source>
</evidence>
<dbReference type="InterPro" id="IPR011011">
    <property type="entry name" value="Znf_FYVE_PHD"/>
</dbReference>
<dbReference type="EMBL" id="CP146612">
    <property type="protein sequence ID" value="WWX25490.1"/>
    <property type="molecule type" value="Genomic_DNA"/>
</dbReference>
<accession>A0ABZ2J3M5</accession>
<sequence>MNSTIYRCPRCEQPFVFTDPLISDGAGGVTRLLHVCRRCGQYLCNPEAALDKPLQPETLSRRLTMVSP</sequence>
<dbReference type="Proteomes" id="UP001375370">
    <property type="component" value="Chromosome"/>
</dbReference>
<gene>
    <name evidence="1" type="ORF">V8247_00540</name>
</gene>
<evidence type="ECO:0008006" key="3">
    <source>
        <dbReference type="Google" id="ProtNLM"/>
    </source>
</evidence>
<name>A0ABZ2J3M5_9CHLR</name>
<keyword evidence="2" id="KW-1185">Reference proteome</keyword>
<organism evidence="1 2">
    <name type="scientific">Candidatus Dehalogenimonas loeffleri</name>
    <dbReference type="NCBI Taxonomy" id="3127115"/>
    <lineage>
        <taxon>Bacteria</taxon>
        <taxon>Bacillati</taxon>
        <taxon>Chloroflexota</taxon>
        <taxon>Dehalococcoidia</taxon>
        <taxon>Dehalococcoidales</taxon>
        <taxon>Dehalococcoidaceae</taxon>
        <taxon>Dehalogenimonas</taxon>
    </lineage>
</organism>
<proteinExistence type="predicted"/>
<evidence type="ECO:0000313" key="1">
    <source>
        <dbReference type="EMBL" id="WWX25490.1"/>
    </source>
</evidence>
<dbReference type="InterPro" id="IPR013083">
    <property type="entry name" value="Znf_RING/FYVE/PHD"/>
</dbReference>
<reference evidence="1 2" key="1">
    <citation type="submission" date="2024-03" db="EMBL/GenBank/DDBJ databases">
        <title>A Dehalogenimonas Isolated from Estuarine Sediments Dihaloeliminates Chlorinated Alkanes.</title>
        <authorList>
            <person name="Yang Y."/>
            <person name="Wang H."/>
        </authorList>
    </citation>
    <scope>NUCLEOTIDE SEQUENCE [LARGE SCALE GENOMIC DNA]</scope>
    <source>
        <strain evidence="1 2">W</strain>
    </source>
</reference>
<dbReference type="Gene3D" id="3.30.40.10">
    <property type="entry name" value="Zinc/RING finger domain, C3HC4 (zinc finger)"/>
    <property type="match status" value="1"/>
</dbReference>